<keyword evidence="2 5" id="KW-0812">Transmembrane</keyword>
<dbReference type="Proteomes" id="UP000324832">
    <property type="component" value="Unassembled WGS sequence"/>
</dbReference>
<keyword evidence="3 5" id="KW-1133">Transmembrane helix</keyword>
<evidence type="ECO:0000313" key="7">
    <source>
        <dbReference type="EMBL" id="VVC96688.1"/>
    </source>
</evidence>
<feature type="domain" description="SLC26A/SulP transporter" evidence="6">
    <location>
        <begin position="145"/>
        <end position="238"/>
    </location>
</feature>
<dbReference type="GO" id="GO:0055085">
    <property type="term" value="P:transmembrane transport"/>
    <property type="evidence" value="ECO:0007669"/>
    <property type="project" value="InterPro"/>
</dbReference>
<feature type="transmembrane region" description="Helical" evidence="5">
    <location>
        <begin position="65"/>
        <end position="90"/>
    </location>
</feature>
<evidence type="ECO:0000256" key="5">
    <source>
        <dbReference type="SAM" id="Phobius"/>
    </source>
</evidence>
<protein>
    <recommendedName>
        <fullName evidence="6">SLC26A/SulP transporter domain-containing protein</fullName>
    </recommendedName>
</protein>
<accession>A0A5E4QEI3</accession>
<dbReference type="Pfam" id="PF00916">
    <property type="entry name" value="Sulfate_transp"/>
    <property type="match status" value="2"/>
</dbReference>
<gene>
    <name evidence="7" type="ORF">LSINAPIS_LOCUS8138</name>
</gene>
<dbReference type="AlphaFoldDB" id="A0A5E4QEI3"/>
<proteinExistence type="predicted"/>
<dbReference type="GO" id="GO:0016020">
    <property type="term" value="C:membrane"/>
    <property type="evidence" value="ECO:0007669"/>
    <property type="project" value="UniProtKB-SubCell"/>
</dbReference>
<reference evidence="7 8" key="1">
    <citation type="submission" date="2017-07" db="EMBL/GenBank/DDBJ databases">
        <authorList>
            <person name="Talla V."/>
            <person name="Backstrom N."/>
        </authorList>
    </citation>
    <scope>NUCLEOTIDE SEQUENCE [LARGE SCALE GENOMIC DNA]</scope>
</reference>
<evidence type="ECO:0000256" key="3">
    <source>
        <dbReference type="ARBA" id="ARBA00022989"/>
    </source>
</evidence>
<evidence type="ECO:0000256" key="4">
    <source>
        <dbReference type="ARBA" id="ARBA00023136"/>
    </source>
</evidence>
<feature type="transmembrane region" description="Helical" evidence="5">
    <location>
        <begin position="153"/>
        <end position="171"/>
    </location>
</feature>
<dbReference type="PANTHER" id="PTHR11814">
    <property type="entry name" value="SULFATE TRANSPORTER"/>
    <property type="match status" value="1"/>
</dbReference>
<evidence type="ECO:0000259" key="6">
    <source>
        <dbReference type="Pfam" id="PF00916"/>
    </source>
</evidence>
<feature type="domain" description="SLC26A/SulP transporter" evidence="6">
    <location>
        <begin position="68"/>
        <end position="114"/>
    </location>
</feature>
<feature type="transmembrane region" description="Helical" evidence="5">
    <location>
        <begin position="191"/>
        <end position="212"/>
    </location>
</feature>
<organism evidence="7 8">
    <name type="scientific">Leptidea sinapis</name>
    <dbReference type="NCBI Taxonomy" id="189913"/>
    <lineage>
        <taxon>Eukaryota</taxon>
        <taxon>Metazoa</taxon>
        <taxon>Ecdysozoa</taxon>
        <taxon>Arthropoda</taxon>
        <taxon>Hexapoda</taxon>
        <taxon>Insecta</taxon>
        <taxon>Pterygota</taxon>
        <taxon>Neoptera</taxon>
        <taxon>Endopterygota</taxon>
        <taxon>Lepidoptera</taxon>
        <taxon>Glossata</taxon>
        <taxon>Ditrysia</taxon>
        <taxon>Papilionoidea</taxon>
        <taxon>Pieridae</taxon>
        <taxon>Dismorphiinae</taxon>
        <taxon>Leptidea</taxon>
    </lineage>
</organism>
<keyword evidence="8" id="KW-1185">Reference proteome</keyword>
<dbReference type="InterPro" id="IPR001902">
    <property type="entry name" value="SLC26A/SulP_fam"/>
</dbReference>
<evidence type="ECO:0000256" key="2">
    <source>
        <dbReference type="ARBA" id="ARBA00022692"/>
    </source>
</evidence>
<evidence type="ECO:0000256" key="1">
    <source>
        <dbReference type="ARBA" id="ARBA00004141"/>
    </source>
</evidence>
<dbReference type="InterPro" id="IPR011547">
    <property type="entry name" value="SLC26A/SulP_dom"/>
</dbReference>
<name>A0A5E4QEI3_9NEOP</name>
<evidence type="ECO:0000313" key="8">
    <source>
        <dbReference type="Proteomes" id="UP000324832"/>
    </source>
</evidence>
<sequence length="264" mass="29642">MYILFKDRSRGFYYVINEILSQIHSKIKKGTASCWQTWCKSLILKRLPITEWIPKYNTDKALADLIAGVTVGLTYGLYSSFVGCFVYVVFGSCKDITLGPTALMALMTYEQVQNRNFDYAFLLRVHIGYFSDYCSVPVERFTGTSVIVNVPNAKLADTVLGVSCIVILLLMRKLKDIKLGDRNRGLKKAMWLLSTSRNAILVVLCSVIAYAWEYNSESPFKLTGDVKDGLPEWNWPPFGTVLDGKTITFSEMCADLGSSIVLSL</sequence>
<keyword evidence="4 5" id="KW-0472">Membrane</keyword>
<comment type="subcellular location">
    <subcellularLocation>
        <location evidence="1">Membrane</location>
        <topology evidence="1">Multi-pass membrane protein</topology>
    </subcellularLocation>
</comment>
<dbReference type="EMBL" id="FZQP02002846">
    <property type="protein sequence ID" value="VVC96688.1"/>
    <property type="molecule type" value="Genomic_DNA"/>
</dbReference>